<organism evidence="1 2">
    <name type="scientific">Mycoplasmopsis ciconiae</name>
    <dbReference type="NCBI Taxonomy" id="561067"/>
    <lineage>
        <taxon>Bacteria</taxon>
        <taxon>Bacillati</taxon>
        <taxon>Mycoplasmatota</taxon>
        <taxon>Mycoplasmoidales</taxon>
        <taxon>Metamycoplasmataceae</taxon>
        <taxon>Mycoplasmopsis</taxon>
    </lineage>
</organism>
<dbReference type="Gene3D" id="2.60.120.370">
    <property type="entry name" value="YhcH/YjgK/YiaL"/>
    <property type="match status" value="1"/>
</dbReference>
<dbReference type="SUPFAM" id="SSF51197">
    <property type="entry name" value="Clavaminate synthase-like"/>
    <property type="match status" value="1"/>
</dbReference>
<dbReference type="Proteomes" id="UP001344817">
    <property type="component" value="Unassembled WGS sequence"/>
</dbReference>
<reference evidence="1" key="1">
    <citation type="submission" date="2024-01" db="EMBL/GenBank/DDBJ databases">
        <title>Genome sequence of Mycoplasma ciconiae type strain DSM 25251.</title>
        <authorList>
            <person name="Spergser J."/>
        </authorList>
    </citation>
    <scope>NUCLEOTIDE SEQUENCE [LARGE SCALE GENOMIC DNA]</scope>
    <source>
        <strain evidence="1">DSM 25251</strain>
    </source>
</reference>
<dbReference type="InterPro" id="IPR004375">
    <property type="entry name" value="NanQ/TabA/YiaL"/>
</dbReference>
<protein>
    <submittedName>
        <fullName evidence="1">YhcH/YjgK/YiaL family protein</fullName>
    </submittedName>
</protein>
<sequence>MIFDNIKNISKYQNLNADIKVALEWVKNNPNYKELVNDIFYIKDNIFIVKKTLQTTSLDQVTCEYHYNQIDIHLYGTQKEYIAFCDYDKLDSSVKYIKEYDPQSDLALFSFNRPDNLVLLQPNYFALFFEKEIHCPKIRYNNTSESIDKFIIKIVKK</sequence>
<dbReference type="EMBL" id="JAZDWZ010000001">
    <property type="protein sequence ID" value="MEE3927989.1"/>
    <property type="molecule type" value="Genomic_DNA"/>
</dbReference>
<evidence type="ECO:0000313" key="2">
    <source>
        <dbReference type="Proteomes" id="UP001344817"/>
    </source>
</evidence>
<dbReference type="InterPro" id="IPR037012">
    <property type="entry name" value="NanQ/TabA/YiaL_sf"/>
</dbReference>
<keyword evidence="2" id="KW-1185">Reference proteome</keyword>
<proteinExistence type="predicted"/>
<evidence type="ECO:0000313" key="1">
    <source>
        <dbReference type="EMBL" id="MEE3927989.1"/>
    </source>
</evidence>
<accession>A0ABU7MKD4</accession>
<dbReference type="PANTHER" id="PTHR34986:SF1">
    <property type="entry name" value="PROTEIN YIAL"/>
    <property type="match status" value="1"/>
</dbReference>
<dbReference type="Pfam" id="PF04074">
    <property type="entry name" value="DUF386"/>
    <property type="match status" value="1"/>
</dbReference>
<dbReference type="PANTHER" id="PTHR34986">
    <property type="entry name" value="EVOLVED BETA-GALACTOSIDASE SUBUNIT BETA"/>
    <property type="match status" value="1"/>
</dbReference>
<dbReference type="NCBIfam" id="TIGR00022">
    <property type="entry name" value="YhcH/YjgK/YiaL family protein"/>
    <property type="match status" value="1"/>
</dbReference>
<dbReference type="RefSeq" id="WP_330500404.1">
    <property type="nucleotide sequence ID" value="NZ_JAZDWZ010000001.1"/>
</dbReference>
<gene>
    <name evidence="1" type="ORF">V2E24_00145</name>
</gene>
<comment type="caution">
    <text evidence="1">The sequence shown here is derived from an EMBL/GenBank/DDBJ whole genome shotgun (WGS) entry which is preliminary data.</text>
</comment>
<name>A0ABU7MKD4_9BACT</name>